<sequence length="166" mass="18057">ETLRPTQACLDITAGPQNLGPTQPMPAPASSPMVLAKPQPFDGTCGSAAKAFVGQVGLHAVTYPERLPTNTSKVAFAILFMKDYTATWSQPYLDKVFNRKPVVALRNLPRLELCRPTHRNSTSKLWKDKLTQRVTESPSPMWSLYRQGGSCGSAVAAADDMVHAES</sequence>
<accession>A0A0L6U7E6</accession>
<dbReference type="EMBL" id="LAVV01014797">
    <property type="protein sequence ID" value="KNZ44429.1"/>
    <property type="molecule type" value="Genomic_DNA"/>
</dbReference>
<evidence type="ECO:0000313" key="3">
    <source>
        <dbReference type="Proteomes" id="UP000037035"/>
    </source>
</evidence>
<dbReference type="Proteomes" id="UP000037035">
    <property type="component" value="Unassembled WGS sequence"/>
</dbReference>
<evidence type="ECO:0008006" key="4">
    <source>
        <dbReference type="Google" id="ProtNLM"/>
    </source>
</evidence>
<feature type="non-terminal residue" evidence="2">
    <location>
        <position position="1"/>
    </location>
</feature>
<dbReference type="VEuPathDB" id="FungiDB:VP01_9173g1"/>
<reference evidence="2 3" key="1">
    <citation type="submission" date="2015-08" db="EMBL/GenBank/DDBJ databases">
        <title>Next Generation Sequencing and Analysis of the Genome of Puccinia sorghi L Schw, the Causal Agent of Maize Common Rust.</title>
        <authorList>
            <person name="Rochi L."/>
            <person name="Burguener G."/>
            <person name="Darino M."/>
            <person name="Turjanski A."/>
            <person name="Kreff E."/>
            <person name="Dieguez M.J."/>
            <person name="Sacco F."/>
        </authorList>
    </citation>
    <scope>NUCLEOTIDE SEQUENCE [LARGE SCALE GENOMIC DNA]</scope>
    <source>
        <strain evidence="2 3">RO10H11247</strain>
    </source>
</reference>
<dbReference type="AlphaFoldDB" id="A0A0L6U7E6"/>
<keyword evidence="3" id="KW-1185">Reference proteome</keyword>
<protein>
    <recommendedName>
        <fullName evidence="4">DUF4939 domain-containing protein</fullName>
    </recommendedName>
</protein>
<gene>
    <name evidence="2" type="ORF">VP01_9173g1</name>
</gene>
<feature type="region of interest" description="Disordered" evidence="1">
    <location>
        <begin position="13"/>
        <end position="32"/>
    </location>
</feature>
<name>A0A0L6U7E6_9BASI</name>
<evidence type="ECO:0000256" key="1">
    <source>
        <dbReference type="SAM" id="MobiDB-lite"/>
    </source>
</evidence>
<evidence type="ECO:0000313" key="2">
    <source>
        <dbReference type="EMBL" id="KNZ44429.1"/>
    </source>
</evidence>
<organism evidence="2 3">
    <name type="scientific">Puccinia sorghi</name>
    <dbReference type="NCBI Taxonomy" id="27349"/>
    <lineage>
        <taxon>Eukaryota</taxon>
        <taxon>Fungi</taxon>
        <taxon>Dikarya</taxon>
        <taxon>Basidiomycota</taxon>
        <taxon>Pucciniomycotina</taxon>
        <taxon>Pucciniomycetes</taxon>
        <taxon>Pucciniales</taxon>
        <taxon>Pucciniaceae</taxon>
        <taxon>Puccinia</taxon>
    </lineage>
</organism>
<dbReference type="OrthoDB" id="3263571at2759"/>
<proteinExistence type="predicted"/>
<comment type="caution">
    <text evidence="2">The sequence shown here is derived from an EMBL/GenBank/DDBJ whole genome shotgun (WGS) entry which is preliminary data.</text>
</comment>